<dbReference type="PANTHER" id="PTHR34039">
    <property type="entry name" value="UPF0102 PROTEIN YRAN"/>
    <property type="match status" value="1"/>
</dbReference>
<dbReference type="HAMAP" id="MF_00048">
    <property type="entry name" value="UPF0102"/>
    <property type="match status" value="1"/>
</dbReference>
<dbReference type="NCBIfam" id="NF009154">
    <property type="entry name" value="PRK12497.3-3"/>
    <property type="match status" value="1"/>
</dbReference>
<dbReference type="Gene3D" id="3.40.1350.10">
    <property type="match status" value="1"/>
</dbReference>
<dbReference type="NCBIfam" id="NF009150">
    <property type="entry name" value="PRK12497.1-3"/>
    <property type="match status" value="1"/>
</dbReference>
<dbReference type="InterPro" id="IPR003509">
    <property type="entry name" value="UPF0102_YraN-like"/>
</dbReference>
<accession>A0A9D2LCA9</accession>
<dbReference type="InterPro" id="IPR011335">
    <property type="entry name" value="Restrct_endonuc-II-like"/>
</dbReference>
<dbReference type="Pfam" id="PF02021">
    <property type="entry name" value="UPF0102"/>
    <property type="match status" value="1"/>
</dbReference>
<gene>
    <name evidence="4" type="ORF">H9786_05905</name>
</gene>
<sequence>MNSAAAPPPYPPSSRDPGPGPPLPPPRTRELTTAQLGRLGEELAVRQLQRQGWQIIERNLRLTQGELDIVALEATTLVFIEVKTRRSFVTGLPQAAVTPAKLRRLRRLAGEFLMDHQVPHRDVRLDVIAIHAQVDDTFALEHLRAVG</sequence>
<dbReference type="EMBL" id="DWZH01000042">
    <property type="protein sequence ID" value="HJB10052.1"/>
    <property type="molecule type" value="Genomic_DNA"/>
</dbReference>
<dbReference type="InterPro" id="IPR011856">
    <property type="entry name" value="tRNA_endonuc-like_dom_sf"/>
</dbReference>
<feature type="region of interest" description="Disordered" evidence="3">
    <location>
        <begin position="1"/>
        <end position="27"/>
    </location>
</feature>
<evidence type="ECO:0000313" key="4">
    <source>
        <dbReference type="EMBL" id="HJB10052.1"/>
    </source>
</evidence>
<organism evidence="4 5">
    <name type="scientific">Candidatus Brachybacterium merdavium</name>
    <dbReference type="NCBI Taxonomy" id="2838513"/>
    <lineage>
        <taxon>Bacteria</taxon>
        <taxon>Bacillati</taxon>
        <taxon>Actinomycetota</taxon>
        <taxon>Actinomycetes</taxon>
        <taxon>Micrococcales</taxon>
        <taxon>Dermabacteraceae</taxon>
        <taxon>Brachybacterium</taxon>
    </lineage>
</organism>
<evidence type="ECO:0000256" key="1">
    <source>
        <dbReference type="ARBA" id="ARBA00006738"/>
    </source>
</evidence>
<evidence type="ECO:0000256" key="2">
    <source>
        <dbReference type="HAMAP-Rule" id="MF_00048"/>
    </source>
</evidence>
<reference evidence="4" key="2">
    <citation type="submission" date="2021-04" db="EMBL/GenBank/DDBJ databases">
        <authorList>
            <person name="Gilroy R."/>
        </authorList>
    </citation>
    <scope>NUCLEOTIDE SEQUENCE</scope>
    <source>
        <strain evidence="4">ChiHjej13B12-24818</strain>
    </source>
</reference>
<dbReference type="SUPFAM" id="SSF52980">
    <property type="entry name" value="Restriction endonuclease-like"/>
    <property type="match status" value="1"/>
</dbReference>
<evidence type="ECO:0000313" key="5">
    <source>
        <dbReference type="Proteomes" id="UP000823823"/>
    </source>
</evidence>
<evidence type="ECO:0000256" key="3">
    <source>
        <dbReference type="SAM" id="MobiDB-lite"/>
    </source>
</evidence>
<comment type="similarity">
    <text evidence="1 2">Belongs to the UPF0102 family.</text>
</comment>
<dbReference type="GO" id="GO:0003676">
    <property type="term" value="F:nucleic acid binding"/>
    <property type="evidence" value="ECO:0007669"/>
    <property type="project" value="InterPro"/>
</dbReference>
<proteinExistence type="inferred from homology"/>
<feature type="compositionally biased region" description="Pro residues" evidence="3">
    <location>
        <begin position="1"/>
        <end position="26"/>
    </location>
</feature>
<dbReference type="PANTHER" id="PTHR34039:SF1">
    <property type="entry name" value="UPF0102 PROTEIN YRAN"/>
    <property type="match status" value="1"/>
</dbReference>
<dbReference type="AlphaFoldDB" id="A0A9D2LCA9"/>
<dbReference type="CDD" id="cd20736">
    <property type="entry name" value="PoNe_Nuclease"/>
    <property type="match status" value="1"/>
</dbReference>
<protein>
    <recommendedName>
        <fullName evidence="2">UPF0102 protein H9786_05905</fullName>
    </recommendedName>
</protein>
<comment type="caution">
    <text evidence="4">The sequence shown here is derived from an EMBL/GenBank/DDBJ whole genome shotgun (WGS) entry which is preliminary data.</text>
</comment>
<dbReference type="Proteomes" id="UP000823823">
    <property type="component" value="Unassembled WGS sequence"/>
</dbReference>
<name>A0A9D2LCA9_9MICO</name>
<reference evidence="4" key="1">
    <citation type="journal article" date="2021" name="PeerJ">
        <title>Extensive microbial diversity within the chicken gut microbiome revealed by metagenomics and culture.</title>
        <authorList>
            <person name="Gilroy R."/>
            <person name="Ravi A."/>
            <person name="Getino M."/>
            <person name="Pursley I."/>
            <person name="Horton D.L."/>
            <person name="Alikhan N.F."/>
            <person name="Baker D."/>
            <person name="Gharbi K."/>
            <person name="Hall N."/>
            <person name="Watson M."/>
            <person name="Adriaenssens E.M."/>
            <person name="Foster-Nyarko E."/>
            <person name="Jarju S."/>
            <person name="Secka A."/>
            <person name="Antonio M."/>
            <person name="Oren A."/>
            <person name="Chaudhuri R.R."/>
            <person name="La Ragione R."/>
            <person name="Hildebrand F."/>
            <person name="Pallen M.J."/>
        </authorList>
    </citation>
    <scope>NUCLEOTIDE SEQUENCE</scope>
    <source>
        <strain evidence="4">ChiHjej13B12-24818</strain>
    </source>
</reference>